<feature type="transmembrane region" description="Helical" evidence="7">
    <location>
        <begin position="259"/>
        <end position="278"/>
    </location>
</feature>
<comment type="subcellular location">
    <subcellularLocation>
        <location evidence="1">Cell membrane</location>
        <topology evidence="1">Multi-pass membrane protein</topology>
    </subcellularLocation>
</comment>
<evidence type="ECO:0000313" key="9">
    <source>
        <dbReference type="Proteomes" id="UP000182379"/>
    </source>
</evidence>
<keyword evidence="5 7" id="KW-1133">Transmembrane helix</keyword>
<keyword evidence="3" id="KW-1003">Cell membrane</keyword>
<comment type="caution">
    <text evidence="8">The sequence shown here is derived from an EMBL/GenBank/DDBJ whole genome shotgun (WGS) entry which is preliminary data.</text>
</comment>
<reference evidence="8 9" key="1">
    <citation type="submission" date="2016-10" db="EMBL/GenBank/DDBJ databases">
        <authorList>
            <person name="Varghese N."/>
            <person name="Submissions S."/>
        </authorList>
    </citation>
    <scope>NUCLEOTIDE SEQUENCE [LARGE SCALE GENOMIC DNA]</scope>
    <source>
        <strain evidence="8 9">WCC6</strain>
    </source>
</reference>
<evidence type="ECO:0000256" key="7">
    <source>
        <dbReference type="SAM" id="Phobius"/>
    </source>
</evidence>
<dbReference type="EMBL" id="FNOP01000010">
    <property type="protein sequence ID" value="SDX01324.1"/>
    <property type="molecule type" value="Genomic_DNA"/>
</dbReference>
<feature type="transmembrane region" description="Helical" evidence="7">
    <location>
        <begin position="223"/>
        <end position="247"/>
    </location>
</feature>
<dbReference type="GeneID" id="78335437"/>
<dbReference type="InterPro" id="IPR036458">
    <property type="entry name" value="Na:dicarbo_symporter_sf"/>
</dbReference>
<sequence length="406" mass="42681">MGFIFKPWNRLSLFTRIMIGFVLGIVLGLVLGPRAEVLKPLGTILTNLLTMVVAPLVFTLLVCAAADVGDGKRLGRIGIKTVIIFLVSTALAIVLGLVVSNMMNIGAGVELSNVAAPQPKGQAPASMLDTVINIIPVNIFASLAKQNLLQIIFFALIMGFALLKLGDKGKALLDCCRAGQEVMKEITNMALEFTPYGVLGLMASVVGKNGTAILIPYIKTIGAMYLCAVVYLLVVQAVLMVGVCGRVSPVKFLKNMKEAITFVFATCSSVATIPLNLACVKKVGVDEETANFVIPFGAVMNMNGTAIYEAVAVVFTAQIFGVDLTFTQQVMIMLTATLASIGTAGIPGSGLVMLTIVLSSVNLPMEAIGLLAGIDRILNMARCVPNIVGDAATAVIVAQSEGTLKR</sequence>
<dbReference type="OMA" id="VGTFYAT"/>
<dbReference type="InterPro" id="IPR001991">
    <property type="entry name" value="Na-dicarboxylate_symporter"/>
</dbReference>
<keyword evidence="4 7" id="KW-0812">Transmembrane</keyword>
<feature type="transmembrane region" description="Helical" evidence="7">
    <location>
        <begin position="77"/>
        <end position="99"/>
    </location>
</feature>
<dbReference type="Proteomes" id="UP000182379">
    <property type="component" value="Unassembled WGS sequence"/>
</dbReference>
<dbReference type="PANTHER" id="PTHR42865:SF7">
    <property type="entry name" value="PROTON_GLUTAMATE-ASPARTATE SYMPORTER"/>
    <property type="match status" value="1"/>
</dbReference>
<organism evidence="8 9">
    <name type="scientific">Acidaminococcus fermentans</name>
    <dbReference type="NCBI Taxonomy" id="905"/>
    <lineage>
        <taxon>Bacteria</taxon>
        <taxon>Bacillati</taxon>
        <taxon>Bacillota</taxon>
        <taxon>Negativicutes</taxon>
        <taxon>Acidaminococcales</taxon>
        <taxon>Acidaminococcaceae</taxon>
        <taxon>Acidaminococcus</taxon>
    </lineage>
</organism>
<dbReference type="GO" id="GO:0015293">
    <property type="term" value="F:symporter activity"/>
    <property type="evidence" value="ECO:0007669"/>
    <property type="project" value="UniProtKB-KW"/>
</dbReference>
<name>A0A1H2Y9I8_ACIFE</name>
<protein>
    <submittedName>
        <fullName evidence="8">Na+/H+-dicarboxylate symporter</fullName>
    </submittedName>
</protein>
<dbReference type="Pfam" id="PF00375">
    <property type="entry name" value="SDF"/>
    <property type="match status" value="1"/>
</dbReference>
<keyword evidence="6 7" id="KW-0472">Membrane</keyword>
<dbReference type="AlphaFoldDB" id="A0A1H2Y9I8"/>
<gene>
    <name evidence="8" type="ORF">SAMN05216495_11087</name>
</gene>
<dbReference type="RefSeq" id="WP_012939085.1">
    <property type="nucleotide sequence ID" value="NZ_CALAKB010000002.1"/>
</dbReference>
<evidence type="ECO:0000256" key="4">
    <source>
        <dbReference type="ARBA" id="ARBA00022692"/>
    </source>
</evidence>
<accession>A0A1H2Y9I8</accession>
<dbReference type="SUPFAM" id="SSF118215">
    <property type="entry name" value="Proton glutamate symport protein"/>
    <property type="match status" value="1"/>
</dbReference>
<dbReference type="PANTHER" id="PTHR42865">
    <property type="entry name" value="PROTON/GLUTAMATE-ASPARTATE SYMPORTER"/>
    <property type="match status" value="1"/>
</dbReference>
<keyword evidence="2" id="KW-0813">Transport</keyword>
<feature type="transmembrane region" description="Helical" evidence="7">
    <location>
        <begin position="338"/>
        <end position="361"/>
    </location>
</feature>
<evidence type="ECO:0000313" key="8">
    <source>
        <dbReference type="EMBL" id="SDX01324.1"/>
    </source>
</evidence>
<dbReference type="Gene3D" id="1.10.3860.10">
    <property type="entry name" value="Sodium:dicarboxylate symporter"/>
    <property type="match status" value="1"/>
</dbReference>
<feature type="transmembrane region" description="Helical" evidence="7">
    <location>
        <begin position="148"/>
        <end position="165"/>
    </location>
</feature>
<proteinExistence type="predicted"/>
<feature type="transmembrane region" description="Helical" evidence="7">
    <location>
        <begin position="44"/>
        <end position="65"/>
    </location>
</feature>
<feature type="transmembrane region" description="Helical" evidence="7">
    <location>
        <begin position="12"/>
        <end position="32"/>
    </location>
</feature>
<evidence type="ECO:0000256" key="6">
    <source>
        <dbReference type="ARBA" id="ARBA00023136"/>
    </source>
</evidence>
<evidence type="ECO:0000256" key="5">
    <source>
        <dbReference type="ARBA" id="ARBA00022989"/>
    </source>
</evidence>
<evidence type="ECO:0000256" key="3">
    <source>
        <dbReference type="ARBA" id="ARBA00022475"/>
    </source>
</evidence>
<evidence type="ECO:0000256" key="2">
    <source>
        <dbReference type="ARBA" id="ARBA00022448"/>
    </source>
</evidence>
<dbReference type="GO" id="GO:0005886">
    <property type="term" value="C:plasma membrane"/>
    <property type="evidence" value="ECO:0007669"/>
    <property type="project" value="UniProtKB-SubCell"/>
</dbReference>
<dbReference type="PRINTS" id="PR00173">
    <property type="entry name" value="EDTRNSPORT"/>
</dbReference>
<evidence type="ECO:0000256" key="1">
    <source>
        <dbReference type="ARBA" id="ARBA00004651"/>
    </source>
</evidence>